<gene>
    <name evidence="1" type="ORF">QG37_07249</name>
</gene>
<dbReference type="Proteomes" id="UP000037122">
    <property type="component" value="Unassembled WGS sequence"/>
</dbReference>
<reference evidence="2" key="1">
    <citation type="journal article" date="2015" name="BMC Genomics">
        <title>Draft genome of a commonly misdiagnosed multidrug resistant pathogen Candida auris.</title>
        <authorList>
            <person name="Chatterjee S."/>
            <person name="Alampalli S.V."/>
            <person name="Nageshan R.K."/>
            <person name="Chettiar S.T."/>
            <person name="Joshi S."/>
            <person name="Tatu U.S."/>
        </authorList>
    </citation>
    <scope>NUCLEOTIDE SEQUENCE [LARGE SCALE GENOMIC DNA]</scope>
    <source>
        <strain evidence="2">6684</strain>
    </source>
</reference>
<sequence>MLVVLQVRLVLPDVTGNEHKSSQVKQRLAGSVVAVEVGGLILAPRSGWLLWSRGWAGWQLLVEGHNLAHSLSVSGATDVLDVSMGNAVGSYAKTNEIRKIRKTIKNLWIYRGVVREGICKFKGSVFHVSENG</sequence>
<organism evidence="1 2">
    <name type="scientific">Candidozyma auris</name>
    <name type="common">Yeast</name>
    <name type="synonym">Candida auris</name>
    <dbReference type="NCBI Taxonomy" id="498019"/>
    <lineage>
        <taxon>Eukaryota</taxon>
        <taxon>Fungi</taxon>
        <taxon>Dikarya</taxon>
        <taxon>Ascomycota</taxon>
        <taxon>Saccharomycotina</taxon>
        <taxon>Pichiomycetes</taxon>
        <taxon>Metschnikowiaceae</taxon>
        <taxon>Candidozyma</taxon>
    </lineage>
</organism>
<protein>
    <submittedName>
        <fullName evidence="1">Uncharacterized protein</fullName>
    </submittedName>
</protein>
<name>A0A0L0NRQ7_CANAR</name>
<proteinExistence type="predicted"/>
<dbReference type="VEuPathDB" id="FungiDB:QG37_07249"/>
<evidence type="ECO:0000313" key="2">
    <source>
        <dbReference type="Proteomes" id="UP000037122"/>
    </source>
</evidence>
<dbReference type="EMBL" id="LGST01000056">
    <property type="protein sequence ID" value="KND96365.1"/>
    <property type="molecule type" value="Genomic_DNA"/>
</dbReference>
<comment type="caution">
    <text evidence="1">The sequence shown here is derived from an EMBL/GenBank/DDBJ whole genome shotgun (WGS) entry which is preliminary data.</text>
</comment>
<dbReference type="AlphaFoldDB" id="A0A0L0NRQ7"/>
<evidence type="ECO:0000313" key="1">
    <source>
        <dbReference type="EMBL" id="KND96365.1"/>
    </source>
</evidence>
<accession>A0A0L0NRQ7</accession>